<dbReference type="Proteomes" id="UP000615796">
    <property type="component" value="Unassembled WGS sequence"/>
</dbReference>
<dbReference type="EMBL" id="JACRUP010000002">
    <property type="protein sequence ID" value="MBC5850527.1"/>
    <property type="molecule type" value="Genomic_DNA"/>
</dbReference>
<keyword evidence="2" id="KW-1185">Reference proteome</keyword>
<name>A0A9X0R6T8_VIBME</name>
<dbReference type="GeneID" id="79889855"/>
<comment type="caution">
    <text evidence="1">The sequence shown here is derived from an EMBL/GenBank/DDBJ whole genome shotgun (WGS) entry which is preliminary data.</text>
</comment>
<dbReference type="RefSeq" id="WP_004396838.1">
    <property type="nucleotide sequence ID" value="NZ_CAWQCL010000078.1"/>
</dbReference>
<sequence>MSINSIDHDEMTNIANKWDVEVTEEAEMQRPSKTLKSAQARRRIEMLRDIRESGLTIEEAKELGLLH</sequence>
<gene>
    <name evidence="1" type="ORF">H8Q88_06085</name>
</gene>
<evidence type="ECO:0000313" key="2">
    <source>
        <dbReference type="Proteomes" id="UP000615796"/>
    </source>
</evidence>
<accession>A0A9X0R6T8</accession>
<evidence type="ECO:0000313" key="1">
    <source>
        <dbReference type="EMBL" id="MBC5850527.1"/>
    </source>
</evidence>
<organism evidence="1 2">
    <name type="scientific">Vibrio metschnikovii</name>
    <dbReference type="NCBI Taxonomy" id="28172"/>
    <lineage>
        <taxon>Bacteria</taxon>
        <taxon>Pseudomonadati</taxon>
        <taxon>Pseudomonadota</taxon>
        <taxon>Gammaproteobacteria</taxon>
        <taxon>Vibrionales</taxon>
        <taxon>Vibrionaceae</taxon>
        <taxon>Vibrio</taxon>
    </lineage>
</organism>
<dbReference type="OrthoDB" id="5827807at2"/>
<dbReference type="AlphaFoldDB" id="A0A9X0R6T8"/>
<reference evidence="1" key="1">
    <citation type="submission" date="2020-08" db="EMBL/GenBank/DDBJ databases">
        <title>Genome Sequencing and Pan-Genome Analysis of Migratory bird Vibrio Strains, Inner Mongolia.</title>
        <authorList>
            <person name="Zheng L."/>
        </authorList>
    </citation>
    <scope>NUCLEOTIDE SEQUENCE</scope>
    <source>
        <strain evidence="1">M13F</strain>
    </source>
</reference>
<protein>
    <submittedName>
        <fullName evidence="1">Uncharacterized protein</fullName>
    </submittedName>
</protein>
<proteinExistence type="predicted"/>